<evidence type="ECO:0000313" key="1">
    <source>
        <dbReference type="EMBL" id="CDH57698.1"/>
    </source>
</evidence>
<sequence length="85" mass="9860">MDTNTLPESWRRIVRSAALGVSWQSHVGINLVEVPDRMYYENTCYIVYRHGPLAFWFLFGHFQPATRPSVPVSLFIRSALTMDKD</sequence>
<dbReference type="VEuPathDB" id="FungiDB:LCOR_08609.1"/>
<protein>
    <submittedName>
        <fullName evidence="1">Uncharacterized protein</fullName>
    </submittedName>
</protein>
<accession>A0A068S5N7</accession>
<name>A0A068S5N7_9FUNG</name>
<gene>
    <name evidence="1" type="ORF">LCOR_08609.1</name>
</gene>
<organism evidence="1 2">
    <name type="scientific">Lichtheimia corymbifera JMRC:FSU:9682</name>
    <dbReference type="NCBI Taxonomy" id="1263082"/>
    <lineage>
        <taxon>Eukaryota</taxon>
        <taxon>Fungi</taxon>
        <taxon>Fungi incertae sedis</taxon>
        <taxon>Mucoromycota</taxon>
        <taxon>Mucoromycotina</taxon>
        <taxon>Mucoromycetes</taxon>
        <taxon>Mucorales</taxon>
        <taxon>Lichtheimiaceae</taxon>
        <taxon>Lichtheimia</taxon>
    </lineage>
</organism>
<dbReference type="EMBL" id="CBTN010000048">
    <property type="protein sequence ID" value="CDH57698.1"/>
    <property type="molecule type" value="Genomic_DNA"/>
</dbReference>
<reference evidence="1" key="1">
    <citation type="submission" date="2013-08" db="EMBL/GenBank/DDBJ databases">
        <title>Gene expansion shapes genome architecture in the human pathogen Lichtheimia corymbifera: an evolutionary genomics analysis in the ancient terrestrial Mucorales (Mucoromycotina).</title>
        <authorList>
            <person name="Schwartze V.U."/>
            <person name="Winter S."/>
            <person name="Shelest E."/>
            <person name="Marcet-Houben M."/>
            <person name="Horn F."/>
            <person name="Wehner S."/>
            <person name="Hoffmann K."/>
            <person name="Riege K."/>
            <person name="Sammeth M."/>
            <person name="Nowrousian M."/>
            <person name="Valiante V."/>
            <person name="Linde J."/>
            <person name="Jacobsen I.D."/>
            <person name="Marz M."/>
            <person name="Brakhage A.A."/>
            <person name="Gabaldon T."/>
            <person name="Bocker S."/>
            <person name="Voigt K."/>
        </authorList>
    </citation>
    <scope>NUCLEOTIDE SEQUENCE [LARGE SCALE GENOMIC DNA]</scope>
    <source>
        <strain evidence="1">FSU 9682</strain>
    </source>
</reference>
<comment type="caution">
    <text evidence="1">The sequence shown here is derived from an EMBL/GenBank/DDBJ whole genome shotgun (WGS) entry which is preliminary data.</text>
</comment>
<evidence type="ECO:0000313" key="2">
    <source>
        <dbReference type="Proteomes" id="UP000027586"/>
    </source>
</evidence>
<keyword evidence="2" id="KW-1185">Reference proteome</keyword>
<proteinExistence type="predicted"/>
<dbReference type="Proteomes" id="UP000027586">
    <property type="component" value="Unassembled WGS sequence"/>
</dbReference>
<dbReference type="AlphaFoldDB" id="A0A068S5N7"/>